<proteinExistence type="predicted"/>
<dbReference type="RefSeq" id="WP_052470040.1">
    <property type="nucleotide sequence ID" value="NZ_AP012273.1"/>
</dbReference>
<dbReference type="EMBL" id="AP012273">
    <property type="protein sequence ID" value="BAO44705.1"/>
    <property type="molecule type" value="Genomic_DNA"/>
</dbReference>
<gene>
    <name evidence="2" type="ORF">TBH_C1789</name>
</gene>
<evidence type="ECO:0000313" key="3">
    <source>
        <dbReference type="Proteomes" id="UP000031631"/>
    </source>
</evidence>
<evidence type="ECO:0008006" key="4">
    <source>
        <dbReference type="Google" id="ProtNLM"/>
    </source>
</evidence>
<dbReference type="AlphaFoldDB" id="A0A7U6GJH0"/>
<protein>
    <recommendedName>
        <fullName evidence="4">Phosphoglycerate mutase</fullName>
    </recommendedName>
</protein>
<name>A0A7U6GJH0_9GAMM</name>
<sequence length="309" mass="34458">MTHQLLVPGLREAPPGDAGQEIPRHPLLERFIARADAGQIEGGLEDLLMRAFGLEPGQGAAPFCYLAETGKLPESGVLRAHPVHLRADRDRVLLFPLDASRLDMEEARQLAGEFNAHFSPDGLALEVVHPHHWYLMADELPPVRLAPLDQVAGRSLAGFLPDAVQGRFWLSVINETQMLFFQSPVNQAREQAGRLPVNGLWFDGAGRLPRQRPVAPAVVRGGHCLLRGLQARAEEARAGELTLFTAIQQALLEQDLSAWLAARQELEALLGSLMKHGQILLYSCDGYSWHWKPACRHRFWRVSRPLPWF</sequence>
<dbReference type="OrthoDB" id="5295974at2"/>
<dbReference type="Proteomes" id="UP000031631">
    <property type="component" value="Chromosome"/>
</dbReference>
<evidence type="ECO:0000313" key="2">
    <source>
        <dbReference type="EMBL" id="BAO44705.1"/>
    </source>
</evidence>
<organism evidence="2 3">
    <name type="scientific">Thiolapillus brandeum</name>
    <dbReference type="NCBI Taxonomy" id="1076588"/>
    <lineage>
        <taxon>Bacteria</taxon>
        <taxon>Pseudomonadati</taxon>
        <taxon>Pseudomonadota</taxon>
        <taxon>Gammaproteobacteria</taxon>
        <taxon>Chromatiales</taxon>
        <taxon>Sedimenticolaceae</taxon>
        <taxon>Thiolapillus</taxon>
    </lineage>
</organism>
<keyword evidence="3" id="KW-1185">Reference proteome</keyword>
<dbReference type="KEGG" id="tbn:TBH_C1789"/>
<reference evidence="2 3" key="1">
    <citation type="journal article" date="2014" name="PLoS ONE">
        <title>Physiological and genomic features of a novel sulfur-oxidizing gammaproteobacterium belonging to a previously uncultivated symbiotic lineage isolated from a hydrothermal vent.</title>
        <authorList>
            <person name="Nunoura T."/>
            <person name="Takaki Y."/>
            <person name="Kazama H."/>
            <person name="Kakuta J."/>
            <person name="Shimamura S."/>
            <person name="Makita H."/>
            <person name="Hirai M."/>
            <person name="Miyazaki M."/>
            <person name="Takai K."/>
        </authorList>
    </citation>
    <scope>NUCLEOTIDE SEQUENCE [LARGE SCALE GENOMIC DNA]</scope>
    <source>
        <strain evidence="2 3">Hiromi1</strain>
    </source>
</reference>
<evidence type="ECO:0000256" key="1">
    <source>
        <dbReference type="SAM" id="MobiDB-lite"/>
    </source>
</evidence>
<accession>A0A7U6GJH0</accession>
<feature type="region of interest" description="Disordered" evidence="1">
    <location>
        <begin position="1"/>
        <end position="20"/>
    </location>
</feature>